<keyword evidence="3" id="KW-1185">Reference proteome</keyword>
<organism evidence="2 3">
    <name type="scientific">Rhizobium calliandrae</name>
    <dbReference type="NCBI Taxonomy" id="1312182"/>
    <lineage>
        <taxon>Bacteria</taxon>
        <taxon>Pseudomonadati</taxon>
        <taxon>Pseudomonadota</taxon>
        <taxon>Alphaproteobacteria</taxon>
        <taxon>Hyphomicrobiales</taxon>
        <taxon>Rhizobiaceae</taxon>
        <taxon>Rhizobium/Agrobacterium group</taxon>
        <taxon>Rhizobium</taxon>
    </lineage>
</organism>
<dbReference type="RefSeq" id="WP_285879311.1">
    <property type="nucleotide sequence ID" value="NZ_JARFYN010000011.1"/>
</dbReference>
<feature type="compositionally biased region" description="Basic and acidic residues" evidence="1">
    <location>
        <begin position="57"/>
        <end position="69"/>
    </location>
</feature>
<feature type="region of interest" description="Disordered" evidence="1">
    <location>
        <begin position="1"/>
        <end position="91"/>
    </location>
</feature>
<reference evidence="2" key="1">
    <citation type="submission" date="2023-06" db="EMBL/GenBank/DDBJ databases">
        <title>Phylogenetic Diversity of Rhizobium strains.</title>
        <authorList>
            <person name="Moura F.T."/>
            <person name="Helene L.C.F."/>
            <person name="Hungria M."/>
        </authorList>
    </citation>
    <scope>NUCLEOTIDE SEQUENCE</scope>
    <source>
        <strain evidence="2">CCGE524</strain>
    </source>
</reference>
<evidence type="ECO:0000256" key="1">
    <source>
        <dbReference type="SAM" id="MobiDB-lite"/>
    </source>
</evidence>
<name>A0ABT7KCA4_9HYPH</name>
<gene>
    <name evidence="2" type="ORF">PY650_11325</name>
</gene>
<feature type="compositionally biased region" description="Basic residues" evidence="1">
    <location>
        <begin position="9"/>
        <end position="19"/>
    </location>
</feature>
<dbReference type="EMBL" id="JARFYN010000011">
    <property type="protein sequence ID" value="MDL2406239.1"/>
    <property type="molecule type" value="Genomic_DNA"/>
</dbReference>
<feature type="compositionally biased region" description="Polar residues" evidence="1">
    <location>
        <begin position="82"/>
        <end position="91"/>
    </location>
</feature>
<accession>A0ABT7KCA4</accession>
<proteinExistence type="predicted"/>
<dbReference type="Proteomes" id="UP001172630">
    <property type="component" value="Unassembled WGS sequence"/>
</dbReference>
<evidence type="ECO:0000313" key="2">
    <source>
        <dbReference type="EMBL" id="MDL2406239.1"/>
    </source>
</evidence>
<protein>
    <submittedName>
        <fullName evidence="2">Uncharacterized protein</fullName>
    </submittedName>
</protein>
<comment type="caution">
    <text evidence="2">The sequence shown here is derived from an EMBL/GenBank/DDBJ whole genome shotgun (WGS) entry which is preliminary data.</text>
</comment>
<sequence length="91" mass="10215">MKRDEGRSTRKRQSGKRRQGGSLDAGREAVNQVEGEFDSRTKHAGEIAPDDVANTKTMKEAARQHRDTFVVDGDLDDEDQRNATPSTREQD</sequence>
<evidence type="ECO:0000313" key="3">
    <source>
        <dbReference type="Proteomes" id="UP001172630"/>
    </source>
</evidence>